<dbReference type="WBParaSite" id="jg14634">
    <property type="protein sequence ID" value="jg14634"/>
    <property type="gene ID" value="jg14634"/>
</dbReference>
<evidence type="ECO:0000313" key="1">
    <source>
        <dbReference type="Proteomes" id="UP000887574"/>
    </source>
</evidence>
<sequence>MNASIRRAIVGNVQPCDMPEHHPTSMCLEFRKAEEREMQTTNGVEHECATMTCHPKVKPSFACALKPDD</sequence>
<reference evidence="2" key="1">
    <citation type="submission" date="2022-11" db="UniProtKB">
        <authorList>
            <consortium name="WormBaseParasite"/>
        </authorList>
    </citation>
    <scope>IDENTIFICATION</scope>
</reference>
<evidence type="ECO:0000313" key="2">
    <source>
        <dbReference type="WBParaSite" id="jg14634"/>
    </source>
</evidence>
<dbReference type="Proteomes" id="UP000887574">
    <property type="component" value="Unplaced"/>
</dbReference>
<name>A0A915D0I8_9BILA</name>
<proteinExistence type="predicted"/>
<protein>
    <submittedName>
        <fullName evidence="2">Uncharacterized protein</fullName>
    </submittedName>
</protein>
<accession>A0A915D0I8</accession>
<dbReference type="AlphaFoldDB" id="A0A915D0I8"/>
<organism evidence="1 2">
    <name type="scientific">Ditylenchus dipsaci</name>
    <dbReference type="NCBI Taxonomy" id="166011"/>
    <lineage>
        <taxon>Eukaryota</taxon>
        <taxon>Metazoa</taxon>
        <taxon>Ecdysozoa</taxon>
        <taxon>Nematoda</taxon>
        <taxon>Chromadorea</taxon>
        <taxon>Rhabditida</taxon>
        <taxon>Tylenchina</taxon>
        <taxon>Tylenchomorpha</taxon>
        <taxon>Sphaerularioidea</taxon>
        <taxon>Anguinidae</taxon>
        <taxon>Anguininae</taxon>
        <taxon>Ditylenchus</taxon>
    </lineage>
</organism>
<keyword evidence="1" id="KW-1185">Reference proteome</keyword>